<reference evidence="1" key="1">
    <citation type="submission" date="2023-03" db="EMBL/GenBank/DDBJ databases">
        <authorList>
            <person name="Shen W."/>
            <person name="Cai J."/>
        </authorList>
    </citation>
    <scope>NUCLEOTIDE SEQUENCE</scope>
    <source>
        <strain evidence="1">Y15</strain>
    </source>
</reference>
<protein>
    <submittedName>
        <fullName evidence="1">Uncharacterized protein</fullName>
    </submittedName>
</protein>
<comment type="caution">
    <text evidence="1">The sequence shown here is derived from an EMBL/GenBank/DDBJ whole genome shotgun (WGS) entry which is preliminary data.</text>
</comment>
<evidence type="ECO:0000313" key="1">
    <source>
        <dbReference type="EMBL" id="MDT2545516.1"/>
    </source>
</evidence>
<proteinExistence type="predicted"/>
<accession>A0AAW8TCJ4</accession>
<sequence>MDKSNLSHLIIQSKEKVSSMQVYSLDNLKEQFDSSPFMIEEILNDYITFNTDYTNQLIYQVIHDLYDAGYLKFTNKSD</sequence>
<dbReference type="EMBL" id="JARPXL010000015">
    <property type="protein sequence ID" value="MDT2545516.1"/>
    <property type="molecule type" value="Genomic_DNA"/>
</dbReference>
<organism evidence="1 2">
    <name type="scientific">Enterococcus raffinosus</name>
    <dbReference type="NCBI Taxonomy" id="71452"/>
    <lineage>
        <taxon>Bacteria</taxon>
        <taxon>Bacillati</taxon>
        <taxon>Bacillota</taxon>
        <taxon>Bacilli</taxon>
        <taxon>Lactobacillales</taxon>
        <taxon>Enterococcaceae</taxon>
        <taxon>Enterococcus</taxon>
    </lineage>
</organism>
<dbReference type="RefSeq" id="WP_311816455.1">
    <property type="nucleotide sequence ID" value="NZ_JARPXG010000002.1"/>
</dbReference>
<name>A0AAW8TCJ4_9ENTE</name>
<evidence type="ECO:0000313" key="2">
    <source>
        <dbReference type="Proteomes" id="UP001254770"/>
    </source>
</evidence>
<gene>
    <name evidence="1" type="ORF">P7D69_14285</name>
</gene>
<dbReference type="AlphaFoldDB" id="A0AAW8TCJ4"/>
<dbReference type="Proteomes" id="UP001254770">
    <property type="component" value="Unassembled WGS sequence"/>
</dbReference>